<reference evidence="1" key="1">
    <citation type="submission" date="2022-04" db="EMBL/GenBank/DDBJ databases">
        <title>A functionally conserved STORR gene fusion in Papaver species that diverged 16.8 million years ago.</title>
        <authorList>
            <person name="Catania T."/>
        </authorList>
    </citation>
    <scope>NUCLEOTIDE SEQUENCE</scope>
    <source>
        <strain evidence="1">S-188037</strain>
    </source>
</reference>
<organism evidence="1 2">
    <name type="scientific">Papaver atlanticum</name>
    <dbReference type="NCBI Taxonomy" id="357466"/>
    <lineage>
        <taxon>Eukaryota</taxon>
        <taxon>Viridiplantae</taxon>
        <taxon>Streptophyta</taxon>
        <taxon>Embryophyta</taxon>
        <taxon>Tracheophyta</taxon>
        <taxon>Spermatophyta</taxon>
        <taxon>Magnoliopsida</taxon>
        <taxon>Ranunculales</taxon>
        <taxon>Papaveraceae</taxon>
        <taxon>Papaveroideae</taxon>
        <taxon>Papaver</taxon>
    </lineage>
</organism>
<gene>
    <name evidence="1" type="ORF">MKW98_017035</name>
</gene>
<accession>A0AAD4TKL5</accession>
<dbReference type="Proteomes" id="UP001202328">
    <property type="component" value="Unassembled WGS sequence"/>
</dbReference>
<dbReference type="EMBL" id="JAJJMB010000948">
    <property type="protein sequence ID" value="KAI3960311.1"/>
    <property type="molecule type" value="Genomic_DNA"/>
</dbReference>
<dbReference type="AlphaFoldDB" id="A0AAD4TKL5"/>
<sequence length="80" mass="9309">MIGVFPVSYAAEGIDWCLLVQYYLKPYEFYAGKSERGNLLERVRSWYRRHQVSLLKESNSVIFSFSGFVIDPKCVGCVYK</sequence>
<comment type="caution">
    <text evidence="1">The sequence shown here is derived from an EMBL/GenBank/DDBJ whole genome shotgun (WGS) entry which is preliminary data.</text>
</comment>
<name>A0AAD4TKL5_9MAGN</name>
<proteinExistence type="predicted"/>
<keyword evidence="2" id="KW-1185">Reference proteome</keyword>
<protein>
    <submittedName>
        <fullName evidence="1">Uncharacterized protein</fullName>
    </submittedName>
</protein>
<evidence type="ECO:0000313" key="2">
    <source>
        <dbReference type="Proteomes" id="UP001202328"/>
    </source>
</evidence>
<evidence type="ECO:0000313" key="1">
    <source>
        <dbReference type="EMBL" id="KAI3960311.1"/>
    </source>
</evidence>